<protein>
    <submittedName>
        <fullName evidence="1">Uncharacterized protein</fullName>
    </submittedName>
</protein>
<comment type="caution">
    <text evidence="1">The sequence shown here is derived from an EMBL/GenBank/DDBJ whole genome shotgun (WGS) entry which is preliminary data.</text>
</comment>
<accession>A0A4C1USB0</accession>
<gene>
    <name evidence="1" type="ORF">EVAR_20571_1</name>
</gene>
<evidence type="ECO:0000313" key="1">
    <source>
        <dbReference type="EMBL" id="GBP29209.1"/>
    </source>
</evidence>
<reference evidence="1 2" key="1">
    <citation type="journal article" date="2019" name="Commun. Biol.">
        <title>The bagworm genome reveals a unique fibroin gene that provides high tensile strength.</title>
        <authorList>
            <person name="Kono N."/>
            <person name="Nakamura H."/>
            <person name="Ohtoshi R."/>
            <person name="Tomita M."/>
            <person name="Numata K."/>
            <person name="Arakawa K."/>
        </authorList>
    </citation>
    <scope>NUCLEOTIDE SEQUENCE [LARGE SCALE GENOMIC DNA]</scope>
</reference>
<dbReference type="Proteomes" id="UP000299102">
    <property type="component" value="Unassembled WGS sequence"/>
</dbReference>
<proteinExistence type="predicted"/>
<organism evidence="1 2">
    <name type="scientific">Eumeta variegata</name>
    <name type="common">Bagworm moth</name>
    <name type="synonym">Eumeta japonica</name>
    <dbReference type="NCBI Taxonomy" id="151549"/>
    <lineage>
        <taxon>Eukaryota</taxon>
        <taxon>Metazoa</taxon>
        <taxon>Ecdysozoa</taxon>
        <taxon>Arthropoda</taxon>
        <taxon>Hexapoda</taxon>
        <taxon>Insecta</taxon>
        <taxon>Pterygota</taxon>
        <taxon>Neoptera</taxon>
        <taxon>Endopterygota</taxon>
        <taxon>Lepidoptera</taxon>
        <taxon>Glossata</taxon>
        <taxon>Ditrysia</taxon>
        <taxon>Tineoidea</taxon>
        <taxon>Psychidae</taxon>
        <taxon>Oiketicinae</taxon>
        <taxon>Eumeta</taxon>
    </lineage>
</organism>
<name>A0A4C1USB0_EUMVA</name>
<dbReference type="EMBL" id="BGZK01000217">
    <property type="protein sequence ID" value="GBP29209.1"/>
    <property type="molecule type" value="Genomic_DNA"/>
</dbReference>
<evidence type="ECO:0000313" key="2">
    <source>
        <dbReference type="Proteomes" id="UP000299102"/>
    </source>
</evidence>
<dbReference type="AlphaFoldDB" id="A0A4C1USB0"/>
<sequence length="152" mass="17154">MNIVYPLRHSCVIIHNSHGEPVPLFRRNRISPRERRLLSMDAPFWSDVASCSITDVYTHKIKTNLGDGITIEIGQHFLAIEHYKQTSTVPFLGHIVGDKASRLQRNSIHLHIASHTIGVKRGKWGRVVGGAGRTRRVRRTVSPVAPQRRING</sequence>
<keyword evidence="2" id="KW-1185">Reference proteome</keyword>